<dbReference type="OrthoDB" id="5576441at2759"/>
<feature type="compositionally biased region" description="Low complexity" evidence="1">
    <location>
        <begin position="488"/>
        <end position="518"/>
    </location>
</feature>
<dbReference type="EMBL" id="KN832972">
    <property type="protein sequence ID" value="KIM90937.1"/>
    <property type="molecule type" value="Genomic_DNA"/>
</dbReference>
<feature type="compositionally biased region" description="Basic residues" evidence="1">
    <location>
        <begin position="625"/>
        <end position="634"/>
    </location>
</feature>
<reference evidence="3" key="2">
    <citation type="submission" date="2015-01" db="EMBL/GenBank/DDBJ databases">
        <title>Evolutionary Origins and Diversification of the Mycorrhizal Mutualists.</title>
        <authorList>
            <consortium name="DOE Joint Genome Institute"/>
            <consortium name="Mycorrhizal Genomics Consortium"/>
            <person name="Kohler A."/>
            <person name="Kuo A."/>
            <person name="Nagy L.G."/>
            <person name="Floudas D."/>
            <person name="Copeland A."/>
            <person name="Barry K.W."/>
            <person name="Cichocki N."/>
            <person name="Veneault-Fourrey C."/>
            <person name="LaButti K."/>
            <person name="Lindquist E.A."/>
            <person name="Lipzen A."/>
            <person name="Lundell T."/>
            <person name="Morin E."/>
            <person name="Murat C."/>
            <person name="Riley R."/>
            <person name="Ohm R."/>
            <person name="Sun H."/>
            <person name="Tunlid A."/>
            <person name="Henrissat B."/>
            <person name="Grigoriev I.V."/>
            <person name="Hibbett D.S."/>
            <person name="Martin F."/>
        </authorList>
    </citation>
    <scope>NUCLEOTIDE SEQUENCE [LARGE SCALE GENOMIC DNA]</scope>
    <source>
        <strain evidence="3">F 1598</strain>
    </source>
</reference>
<feature type="region of interest" description="Disordered" evidence="1">
    <location>
        <begin position="481"/>
        <end position="518"/>
    </location>
</feature>
<feature type="region of interest" description="Disordered" evidence="1">
    <location>
        <begin position="45"/>
        <end position="188"/>
    </location>
</feature>
<feature type="region of interest" description="Disordered" evidence="1">
    <location>
        <begin position="402"/>
        <end position="434"/>
    </location>
</feature>
<feature type="compositionally biased region" description="Polar residues" evidence="1">
    <location>
        <begin position="162"/>
        <end position="178"/>
    </location>
</feature>
<feature type="compositionally biased region" description="Low complexity" evidence="1">
    <location>
        <begin position="635"/>
        <end position="646"/>
    </location>
</feature>
<feature type="region of interest" description="Disordered" evidence="1">
    <location>
        <begin position="534"/>
        <end position="564"/>
    </location>
</feature>
<evidence type="ECO:0000313" key="2">
    <source>
        <dbReference type="EMBL" id="KIM90937.1"/>
    </source>
</evidence>
<feature type="compositionally biased region" description="Basic and acidic residues" evidence="1">
    <location>
        <begin position="51"/>
        <end position="61"/>
    </location>
</feature>
<dbReference type="HOGENOM" id="CLU_408273_0_0_1"/>
<name>A0A0C3CMP1_PILCF</name>
<dbReference type="STRING" id="765440.A0A0C3CMP1"/>
<gene>
    <name evidence="2" type="ORF">PILCRDRAFT_1174</name>
</gene>
<protein>
    <submittedName>
        <fullName evidence="2">Uncharacterized protein</fullName>
    </submittedName>
</protein>
<dbReference type="Proteomes" id="UP000054166">
    <property type="component" value="Unassembled WGS sequence"/>
</dbReference>
<feature type="compositionally biased region" description="Basic residues" evidence="1">
    <location>
        <begin position="648"/>
        <end position="662"/>
    </location>
</feature>
<dbReference type="InParanoid" id="A0A0C3CMP1"/>
<reference evidence="2 3" key="1">
    <citation type="submission" date="2014-04" db="EMBL/GenBank/DDBJ databases">
        <authorList>
            <consortium name="DOE Joint Genome Institute"/>
            <person name="Kuo A."/>
            <person name="Tarkka M."/>
            <person name="Buscot F."/>
            <person name="Kohler A."/>
            <person name="Nagy L.G."/>
            <person name="Floudas D."/>
            <person name="Copeland A."/>
            <person name="Barry K.W."/>
            <person name="Cichocki N."/>
            <person name="Veneault-Fourrey C."/>
            <person name="LaButti K."/>
            <person name="Lindquist E.A."/>
            <person name="Lipzen A."/>
            <person name="Lundell T."/>
            <person name="Morin E."/>
            <person name="Murat C."/>
            <person name="Sun H."/>
            <person name="Tunlid A."/>
            <person name="Henrissat B."/>
            <person name="Grigoriev I.V."/>
            <person name="Hibbett D.S."/>
            <person name="Martin F."/>
            <person name="Nordberg H.P."/>
            <person name="Cantor M.N."/>
            <person name="Hua S.X."/>
        </authorList>
    </citation>
    <scope>NUCLEOTIDE SEQUENCE [LARGE SCALE GENOMIC DNA]</scope>
    <source>
        <strain evidence="2 3">F 1598</strain>
    </source>
</reference>
<dbReference type="AlphaFoldDB" id="A0A0C3CMP1"/>
<organism evidence="2 3">
    <name type="scientific">Piloderma croceum (strain F 1598)</name>
    <dbReference type="NCBI Taxonomy" id="765440"/>
    <lineage>
        <taxon>Eukaryota</taxon>
        <taxon>Fungi</taxon>
        <taxon>Dikarya</taxon>
        <taxon>Basidiomycota</taxon>
        <taxon>Agaricomycotina</taxon>
        <taxon>Agaricomycetes</taxon>
        <taxon>Agaricomycetidae</taxon>
        <taxon>Atheliales</taxon>
        <taxon>Atheliaceae</taxon>
        <taxon>Piloderma</taxon>
    </lineage>
</organism>
<evidence type="ECO:0000313" key="3">
    <source>
        <dbReference type="Proteomes" id="UP000054166"/>
    </source>
</evidence>
<feature type="region of interest" description="Disordered" evidence="1">
    <location>
        <begin position="609"/>
        <end position="669"/>
    </location>
</feature>
<accession>A0A0C3CMP1</accession>
<proteinExistence type="predicted"/>
<sequence>MPLNHRAILRLSFSSTTVHIERPALLVTRRVFMMRRISAAGEVIEDSEPEREERRRQDKEEKKKKKTLKPKSQQAAMNRKQKVVNASAVSVIDLSDDTSEDVTSTAPAPRERKNIQAENEIETNSVIEISDDDSVRPTPRKVSADVGDSSSTRMQRPVHDAISNQDVPTHSPSTIDLSSDSETEPEEDNRMALNRFAYQNPSRTQSITSLSRASSIAIIDKPAIDAMPKKKPSRSAGQHRFMADFSDAEPARLVKCVCCGIGWTTRKGMAQKMVHVQSCAKKNAFTDDTVKILIRQEVDKALTESQAAKANDPENVLPLPEAPKTYLDELVQGVEPKKRGRHPEIKTVKNGIETREVILERARTILGNHALPNAQEDGGRRFQSQEFKPSRLADQLAQDTLGWSEAPATQAFGESALRRRQEPDDMFGGPVRKRTMFDTEAVGDEEAGMPPSTQNFAPSKLAGLHRTSSNSAFNLHYEVDSDVSSHRPQPALSPGLASSPSIIDLVSSSSRGPSPRPFARSNLYNDCVEILSSTPSPHRLSPPLPSSTVSPTNKSDPGEGCSDFHNVYEQSQLQCQDDLAWGNDDAFLHFDPHLRDQNPYRTTYITGDRPIYSDEFDTGQNMYTSKRRKSKTRKSASSNHSDASSSTNKKRKEKSTKAKGKQKAGYDPPFDEEWEAKLKESIVQDNALYLRILRYEPIHFGVFLKKVADNEIPPSGRLKFALRVFLDKQSINFNGTDSTWGKSCP</sequence>
<evidence type="ECO:0000256" key="1">
    <source>
        <dbReference type="SAM" id="MobiDB-lite"/>
    </source>
</evidence>
<keyword evidence="3" id="KW-1185">Reference proteome</keyword>